<protein>
    <recommendedName>
        <fullName evidence="7">Endolytic murein transglycosylase</fullName>
        <ecNumber evidence="7">4.2.2.29</ecNumber>
    </recommendedName>
    <alternativeName>
        <fullName evidence="7">Peptidoglycan lytic transglycosylase</fullName>
    </alternativeName>
    <alternativeName>
        <fullName evidence="7">Peptidoglycan polymerization terminase</fullName>
    </alternativeName>
</protein>
<evidence type="ECO:0000256" key="7">
    <source>
        <dbReference type="HAMAP-Rule" id="MF_02065"/>
    </source>
</evidence>
<dbReference type="HAMAP" id="MF_02065">
    <property type="entry name" value="MltG"/>
    <property type="match status" value="1"/>
</dbReference>
<dbReference type="InterPro" id="IPR003770">
    <property type="entry name" value="MLTG-like"/>
</dbReference>
<dbReference type="Pfam" id="PF02618">
    <property type="entry name" value="YceG"/>
    <property type="match status" value="1"/>
</dbReference>
<keyword evidence="1 7" id="KW-1003">Cell membrane</keyword>
<dbReference type="EC" id="4.2.2.29" evidence="7"/>
<feature type="site" description="Important for catalytic activity" evidence="7">
    <location>
        <position position="227"/>
    </location>
</feature>
<reference evidence="8 9" key="1">
    <citation type="submission" date="2016-09" db="EMBL/GenBank/DDBJ databases">
        <title>Complete genome of Desulfosporosinus sp. OL.</title>
        <authorList>
            <person name="Mardanov A."/>
            <person name="Beletsky A."/>
            <person name="Panova A."/>
            <person name="Karnachuk O."/>
            <person name="Ravin N."/>
        </authorList>
    </citation>
    <scope>NUCLEOTIDE SEQUENCE [LARGE SCALE GENOMIC DNA]</scope>
    <source>
        <strain evidence="8 9">OL</strain>
    </source>
</reference>
<comment type="catalytic activity">
    <reaction evidence="7">
        <text>a peptidoglycan chain = a peptidoglycan chain with N-acetyl-1,6-anhydromuramyl-[peptide] at the reducing end + a peptidoglycan chain with N-acetylglucosamine at the non-reducing end.</text>
        <dbReference type="EC" id="4.2.2.29"/>
    </reaction>
</comment>
<dbReference type="EMBL" id="MLBF01000010">
    <property type="protein sequence ID" value="OLN32252.1"/>
    <property type="molecule type" value="Genomic_DNA"/>
</dbReference>
<dbReference type="CDD" id="cd08010">
    <property type="entry name" value="MltG_like"/>
    <property type="match status" value="1"/>
</dbReference>
<dbReference type="RefSeq" id="WP_075364532.1">
    <property type="nucleotide sequence ID" value="NZ_MLBF01000010.1"/>
</dbReference>
<keyword evidence="2 7" id="KW-0812">Transmembrane</keyword>
<dbReference type="GO" id="GO:0009252">
    <property type="term" value="P:peptidoglycan biosynthetic process"/>
    <property type="evidence" value="ECO:0007669"/>
    <property type="project" value="UniProtKB-UniRule"/>
</dbReference>
<keyword evidence="3 7" id="KW-1133">Transmembrane helix</keyword>
<dbReference type="STRING" id="1888891.DSOL_1858"/>
<comment type="subcellular location">
    <subcellularLocation>
        <location evidence="7">Cell membrane</location>
        <topology evidence="7">Single-pass membrane protein</topology>
    </subcellularLocation>
</comment>
<proteinExistence type="inferred from homology"/>
<dbReference type="Gene3D" id="3.30.1490.480">
    <property type="entry name" value="Endolytic murein transglycosylase"/>
    <property type="match status" value="1"/>
</dbReference>
<evidence type="ECO:0000256" key="1">
    <source>
        <dbReference type="ARBA" id="ARBA00022475"/>
    </source>
</evidence>
<dbReference type="GO" id="GO:0071555">
    <property type="term" value="P:cell wall organization"/>
    <property type="evidence" value="ECO:0007669"/>
    <property type="project" value="UniProtKB-KW"/>
</dbReference>
<gene>
    <name evidence="7" type="primary">mltG</name>
    <name evidence="8" type="ORF">DSOL_1858</name>
</gene>
<comment type="caution">
    <text evidence="8">The sequence shown here is derived from an EMBL/GenBank/DDBJ whole genome shotgun (WGS) entry which is preliminary data.</text>
</comment>
<dbReference type="NCBIfam" id="TIGR00247">
    <property type="entry name" value="endolytic transglycosylase MltG"/>
    <property type="match status" value="1"/>
</dbReference>
<keyword evidence="9" id="KW-1185">Reference proteome</keyword>
<dbReference type="OrthoDB" id="9814591at2"/>
<accession>A0A1Q8QY22</accession>
<dbReference type="PANTHER" id="PTHR30518:SF2">
    <property type="entry name" value="ENDOLYTIC MUREIN TRANSGLYCOSYLASE"/>
    <property type="match status" value="1"/>
</dbReference>
<evidence type="ECO:0000256" key="5">
    <source>
        <dbReference type="ARBA" id="ARBA00023239"/>
    </source>
</evidence>
<dbReference type="PANTHER" id="PTHR30518">
    <property type="entry name" value="ENDOLYTIC MUREIN TRANSGLYCOSYLASE"/>
    <property type="match status" value="1"/>
</dbReference>
<feature type="transmembrane region" description="Helical" evidence="7">
    <location>
        <begin position="12"/>
        <end position="32"/>
    </location>
</feature>
<sequence>MSPRKKRRWKKFTGFFLVLIIGGLGYLAWWNWATQPYSTSGNSEKITIASGTTASQLAEELQQRHLIRSAFAFKYLARTQQTNFKIYVGDYVFSPAMSPDEIIKILLKGSALADIRVTIPEGYSTEQIIGLLVQKGIGSKEEFTKVVMEDSFSYPFLQGAPKGIHRLEGYLFPNTYAIDDKTSPHAVIDMLLQQFSKEVTPEVQKQLDTMKLSVPQWVTLGSLVEKEAVKESDRPLIASVIMNRLKINQPLQIDATIQFLLGNPKPKLYNKDLQILSPYNTYLNLGLPPGPIANPGHASLQAALYPAQTDFLYYVAKKDGYHAFAKTYAEHLKNVKLYQ</sequence>
<evidence type="ECO:0000256" key="4">
    <source>
        <dbReference type="ARBA" id="ARBA00023136"/>
    </source>
</evidence>
<organism evidence="8 9">
    <name type="scientific">Desulfosporosinus metallidurans</name>
    <dbReference type="NCBI Taxonomy" id="1888891"/>
    <lineage>
        <taxon>Bacteria</taxon>
        <taxon>Bacillati</taxon>
        <taxon>Bacillota</taxon>
        <taxon>Clostridia</taxon>
        <taxon>Eubacteriales</taxon>
        <taxon>Desulfitobacteriaceae</taxon>
        <taxon>Desulfosporosinus</taxon>
    </lineage>
</organism>
<evidence type="ECO:0000256" key="2">
    <source>
        <dbReference type="ARBA" id="ARBA00022692"/>
    </source>
</evidence>
<evidence type="ECO:0000313" key="8">
    <source>
        <dbReference type="EMBL" id="OLN32252.1"/>
    </source>
</evidence>
<comment type="similarity">
    <text evidence="7">Belongs to the transglycosylase MltG family.</text>
</comment>
<comment type="function">
    <text evidence="7">Functions as a peptidoglycan terminase that cleaves nascent peptidoglycan strands endolytically to terminate their elongation.</text>
</comment>
<evidence type="ECO:0000313" key="9">
    <source>
        <dbReference type="Proteomes" id="UP000186102"/>
    </source>
</evidence>
<dbReference type="Proteomes" id="UP000186102">
    <property type="component" value="Unassembled WGS sequence"/>
</dbReference>
<keyword evidence="6 7" id="KW-0961">Cell wall biogenesis/degradation</keyword>
<evidence type="ECO:0000256" key="6">
    <source>
        <dbReference type="ARBA" id="ARBA00023316"/>
    </source>
</evidence>
<dbReference type="Gene3D" id="3.30.160.60">
    <property type="entry name" value="Classic Zinc Finger"/>
    <property type="match status" value="1"/>
</dbReference>
<evidence type="ECO:0000256" key="3">
    <source>
        <dbReference type="ARBA" id="ARBA00022989"/>
    </source>
</evidence>
<dbReference type="GO" id="GO:0008932">
    <property type="term" value="F:lytic endotransglycosylase activity"/>
    <property type="evidence" value="ECO:0007669"/>
    <property type="project" value="UniProtKB-UniRule"/>
</dbReference>
<dbReference type="GO" id="GO:0005886">
    <property type="term" value="C:plasma membrane"/>
    <property type="evidence" value="ECO:0007669"/>
    <property type="project" value="UniProtKB-SubCell"/>
</dbReference>
<keyword evidence="5 7" id="KW-0456">Lyase</keyword>
<dbReference type="AlphaFoldDB" id="A0A1Q8QY22"/>
<name>A0A1Q8QY22_9FIRM</name>
<keyword evidence="4 7" id="KW-0472">Membrane</keyword>